<accession>A0AAV2N9G3</accession>
<evidence type="ECO:0000313" key="2">
    <source>
        <dbReference type="EMBL" id="CAL1676419.1"/>
    </source>
</evidence>
<name>A0AAV2N9G3_9HYME</name>
<dbReference type="EMBL" id="OZ034834">
    <property type="protein sequence ID" value="CAL1676419.1"/>
    <property type="molecule type" value="Genomic_DNA"/>
</dbReference>
<evidence type="ECO:0000313" key="3">
    <source>
        <dbReference type="Proteomes" id="UP001497644"/>
    </source>
</evidence>
<reference evidence="2" key="1">
    <citation type="submission" date="2024-04" db="EMBL/GenBank/DDBJ databases">
        <authorList>
            <consortium name="Molecular Ecology Group"/>
        </authorList>
    </citation>
    <scope>NUCLEOTIDE SEQUENCE</scope>
</reference>
<sequence>MIRRYTVRPLDHTVNGLGPGMAEESSTSVRIARLPCDETSRRRAVKGYFHRPQFLRHGKAEWRIAVGNPSLTPVSFIIPCVGAARYLQLTLAEVGIPDFSRHLAPISPCAFDRTMFIVLIGDTRKHKGKRVAGGARSKPCTRQISHDLIR</sequence>
<organism evidence="2 3">
    <name type="scientific">Lasius platythorax</name>
    <dbReference type="NCBI Taxonomy" id="488582"/>
    <lineage>
        <taxon>Eukaryota</taxon>
        <taxon>Metazoa</taxon>
        <taxon>Ecdysozoa</taxon>
        <taxon>Arthropoda</taxon>
        <taxon>Hexapoda</taxon>
        <taxon>Insecta</taxon>
        <taxon>Pterygota</taxon>
        <taxon>Neoptera</taxon>
        <taxon>Endopterygota</taxon>
        <taxon>Hymenoptera</taxon>
        <taxon>Apocrita</taxon>
        <taxon>Aculeata</taxon>
        <taxon>Formicoidea</taxon>
        <taxon>Formicidae</taxon>
        <taxon>Formicinae</taxon>
        <taxon>Lasius</taxon>
        <taxon>Lasius</taxon>
    </lineage>
</organism>
<keyword evidence="3" id="KW-1185">Reference proteome</keyword>
<dbReference type="Proteomes" id="UP001497644">
    <property type="component" value="Chromosome 11"/>
</dbReference>
<evidence type="ECO:0000256" key="1">
    <source>
        <dbReference type="SAM" id="MobiDB-lite"/>
    </source>
</evidence>
<proteinExistence type="predicted"/>
<gene>
    <name evidence="2" type="ORF">LPLAT_LOCUS2617</name>
</gene>
<protein>
    <submittedName>
        <fullName evidence="2">Uncharacterized protein</fullName>
    </submittedName>
</protein>
<dbReference type="AlphaFoldDB" id="A0AAV2N9G3"/>
<feature type="region of interest" description="Disordered" evidence="1">
    <location>
        <begin position="130"/>
        <end position="150"/>
    </location>
</feature>